<dbReference type="Gene3D" id="3.40.50.720">
    <property type="entry name" value="NAD(P)-binding Rossmann-like Domain"/>
    <property type="match status" value="1"/>
</dbReference>
<dbReference type="InterPro" id="IPR036291">
    <property type="entry name" value="NAD(P)-bd_dom_sf"/>
</dbReference>
<dbReference type="InterPro" id="IPR002347">
    <property type="entry name" value="SDR_fam"/>
</dbReference>
<dbReference type="Proteomes" id="UP000199701">
    <property type="component" value="Unassembled WGS sequence"/>
</dbReference>
<reference evidence="4 5" key="1">
    <citation type="submission" date="2016-10" db="EMBL/GenBank/DDBJ databases">
        <authorList>
            <person name="de Groot N.N."/>
        </authorList>
    </citation>
    <scope>NUCLEOTIDE SEQUENCE [LARGE SCALE GENOMIC DNA]</scope>
    <source>
        <strain evidence="4 5">DSM 9179</strain>
    </source>
</reference>
<dbReference type="SMART" id="SM00822">
    <property type="entry name" value="PKS_KR"/>
    <property type="match status" value="1"/>
</dbReference>
<dbReference type="InterPro" id="IPR020904">
    <property type="entry name" value="Sc_DH/Rdtase_CS"/>
</dbReference>
<dbReference type="PROSITE" id="PS00061">
    <property type="entry name" value="ADH_SHORT"/>
    <property type="match status" value="1"/>
</dbReference>
<protein>
    <submittedName>
        <fullName evidence="4">Gluconate 5-dehydrogenase</fullName>
    </submittedName>
</protein>
<keyword evidence="2" id="KW-0560">Oxidoreductase</keyword>
<evidence type="ECO:0000313" key="4">
    <source>
        <dbReference type="EMBL" id="SEV82513.1"/>
    </source>
</evidence>
<dbReference type="GO" id="GO:0008206">
    <property type="term" value="P:bile acid metabolic process"/>
    <property type="evidence" value="ECO:0007669"/>
    <property type="project" value="UniProtKB-ARBA"/>
</dbReference>
<keyword evidence="5" id="KW-1185">Reference proteome</keyword>
<gene>
    <name evidence="4" type="ORF">SAMN05421659_101112</name>
</gene>
<dbReference type="PRINTS" id="PR00081">
    <property type="entry name" value="GDHRDH"/>
</dbReference>
<dbReference type="RefSeq" id="WP_092449509.1">
    <property type="nucleotide sequence ID" value="NZ_FOJI01000001.1"/>
</dbReference>
<dbReference type="PANTHER" id="PTHR42760">
    <property type="entry name" value="SHORT-CHAIN DEHYDROGENASES/REDUCTASES FAMILY MEMBER"/>
    <property type="match status" value="1"/>
</dbReference>
<evidence type="ECO:0000313" key="5">
    <source>
        <dbReference type="Proteomes" id="UP000199701"/>
    </source>
</evidence>
<sequence length="259" mass="27778">MQNYQNMFNLTGHVALIAGGTGGLGSAIAESFLQNGADVVVCGGHPEAASSLEAIAKQYGQNFLAIRCNILIQSDIDIMLDQIETTFGPIDILVNSAGMNKLLPAEDYDEDSFDKVMDLNVKGTHLVTRSVGKRMMIPRKYGHIINISSVKGTLGTQQDYLAYCTSKGAINMYTKQIACEWAKYGITANAIAPTFVRTPINSFQLDDPDFFSKLVNRIPLGRIGSAKDIAATAIFLASDASSFITGQIIAVDGGLTAIQ</sequence>
<dbReference type="OrthoDB" id="9803333at2"/>
<evidence type="ECO:0000256" key="1">
    <source>
        <dbReference type="ARBA" id="ARBA00006484"/>
    </source>
</evidence>
<evidence type="ECO:0000256" key="2">
    <source>
        <dbReference type="ARBA" id="ARBA00023002"/>
    </source>
</evidence>
<dbReference type="AlphaFoldDB" id="A0A1I0M2D9"/>
<dbReference type="Pfam" id="PF13561">
    <property type="entry name" value="adh_short_C2"/>
    <property type="match status" value="1"/>
</dbReference>
<dbReference type="PRINTS" id="PR00080">
    <property type="entry name" value="SDRFAMILY"/>
</dbReference>
<organism evidence="4 5">
    <name type="scientific">[Clostridium] fimetarium</name>
    <dbReference type="NCBI Taxonomy" id="99656"/>
    <lineage>
        <taxon>Bacteria</taxon>
        <taxon>Bacillati</taxon>
        <taxon>Bacillota</taxon>
        <taxon>Clostridia</taxon>
        <taxon>Lachnospirales</taxon>
        <taxon>Lachnospiraceae</taxon>
    </lineage>
</organism>
<accession>A0A1I0M2D9</accession>
<proteinExistence type="inferred from homology"/>
<feature type="domain" description="Ketoreductase" evidence="3">
    <location>
        <begin position="13"/>
        <end position="194"/>
    </location>
</feature>
<name>A0A1I0M2D9_9FIRM</name>
<dbReference type="InterPro" id="IPR057326">
    <property type="entry name" value="KR_dom"/>
</dbReference>
<dbReference type="EMBL" id="FOJI01000001">
    <property type="protein sequence ID" value="SEV82513.1"/>
    <property type="molecule type" value="Genomic_DNA"/>
</dbReference>
<dbReference type="SUPFAM" id="SSF51735">
    <property type="entry name" value="NAD(P)-binding Rossmann-fold domains"/>
    <property type="match status" value="1"/>
</dbReference>
<evidence type="ECO:0000259" key="3">
    <source>
        <dbReference type="SMART" id="SM00822"/>
    </source>
</evidence>
<dbReference type="GO" id="GO:0016616">
    <property type="term" value="F:oxidoreductase activity, acting on the CH-OH group of donors, NAD or NADP as acceptor"/>
    <property type="evidence" value="ECO:0007669"/>
    <property type="project" value="UniProtKB-ARBA"/>
</dbReference>
<comment type="similarity">
    <text evidence="1">Belongs to the short-chain dehydrogenases/reductases (SDR) family.</text>
</comment>
<dbReference type="STRING" id="99656.SAMN05421659_101112"/>
<dbReference type="FunFam" id="3.40.50.720:FF:000084">
    <property type="entry name" value="Short-chain dehydrogenase reductase"/>
    <property type="match status" value="1"/>
</dbReference>